<protein>
    <submittedName>
        <fullName evidence="1">Uncharacterized protein</fullName>
    </submittedName>
</protein>
<evidence type="ECO:0000313" key="1">
    <source>
        <dbReference type="EMBL" id="MBI6630810.1"/>
    </source>
</evidence>
<accession>A0A934HUL6</accession>
<comment type="caution">
    <text evidence="1">The sequence shown here is derived from an EMBL/GenBank/DDBJ whole genome shotgun (WGS) entry which is preliminary data.</text>
</comment>
<organism evidence="1 2">
    <name type="scientific">Pontibaca salina</name>
    <dbReference type="NCBI Taxonomy" id="2795731"/>
    <lineage>
        <taxon>Bacteria</taxon>
        <taxon>Pseudomonadati</taxon>
        <taxon>Pseudomonadota</taxon>
        <taxon>Alphaproteobacteria</taxon>
        <taxon>Rhodobacterales</taxon>
        <taxon>Roseobacteraceae</taxon>
        <taxon>Pontibaca</taxon>
    </lineage>
</organism>
<sequence length="329" mass="35625">MSQTVAVENGDNGKGYGWMFRHKSVCYVILPEHVAGRHPRITLTSSAPALTGTGTVSKPFWEGIDLAIATVRGAIEERCSGTLSDLALTPVERASRTAQLERLTSAGEVMRDPITIDHFTYRTFTARRRQDGKAIRQGTSGAFAFVGNKPVGMAIKSPEDTTGLFIRSDEIHLNVNRYVNEIRAPRAVAADTVPSMPGALPLVLRRTSAPPINPQYAPENLLGAGPYVFDLSGRVTIEFDIPGEGVSVISRVLITAPSGGDYSLPHEIFVEVSPFPGGGRYFALGRFQMGFDGVLDTGRVASRNARRLRLTVLNAWSDGPVAIEEVRAF</sequence>
<dbReference type="AlphaFoldDB" id="A0A934HUL6"/>
<gene>
    <name evidence="1" type="ORF">JAO82_13065</name>
</gene>
<evidence type="ECO:0000313" key="2">
    <source>
        <dbReference type="Proteomes" id="UP000613255"/>
    </source>
</evidence>
<keyword evidence="2" id="KW-1185">Reference proteome</keyword>
<dbReference type="EMBL" id="JAEIJD010000014">
    <property type="protein sequence ID" value="MBI6630810.1"/>
    <property type="molecule type" value="Genomic_DNA"/>
</dbReference>
<dbReference type="RefSeq" id="WP_198686836.1">
    <property type="nucleotide sequence ID" value="NZ_JAEIJD010000014.1"/>
</dbReference>
<name>A0A934HUL6_9RHOB</name>
<reference evidence="1" key="1">
    <citation type="submission" date="2020-12" db="EMBL/GenBank/DDBJ databases">
        <title>Pontibaca salina gen. nov., sp. nov., isolated from marine sediment.</title>
        <authorList>
            <person name="Bo J."/>
            <person name="Wang S."/>
            <person name="Song X."/>
            <person name="Du Z."/>
        </authorList>
    </citation>
    <scope>NUCLEOTIDE SEQUENCE</scope>
    <source>
        <strain evidence="1">S1109L</strain>
    </source>
</reference>
<dbReference type="Proteomes" id="UP000613255">
    <property type="component" value="Unassembled WGS sequence"/>
</dbReference>
<proteinExistence type="predicted"/>